<dbReference type="HOGENOM" id="CLU_1314973_0_0_0"/>
<gene>
    <name evidence="4 6" type="primary">atpE</name>
    <name evidence="6" type="ORF">M832_04600</name>
</gene>
<evidence type="ECO:0000313" key="6">
    <source>
        <dbReference type="EMBL" id="AHK63323.1"/>
    </source>
</evidence>
<keyword evidence="3 4" id="KW-0406">Ion transport</keyword>
<dbReference type="InterPro" id="IPR036225">
    <property type="entry name" value="SRP/SRP_N"/>
</dbReference>
<dbReference type="GO" id="GO:0042777">
    <property type="term" value="P:proton motive force-driven plasma membrane ATP synthesis"/>
    <property type="evidence" value="ECO:0007669"/>
    <property type="project" value="UniProtKB-UniRule"/>
</dbReference>
<dbReference type="GO" id="GO:0005524">
    <property type="term" value="F:ATP binding"/>
    <property type="evidence" value="ECO:0007669"/>
    <property type="project" value="UniProtKB-UniRule"/>
</dbReference>
<evidence type="ECO:0000256" key="4">
    <source>
        <dbReference type="HAMAP-Rule" id="MF_00311"/>
    </source>
</evidence>
<keyword evidence="4" id="KW-0375">Hydrogen ion transport</keyword>
<dbReference type="HAMAP" id="MF_00311">
    <property type="entry name" value="ATP_synth_E_arch"/>
    <property type="match status" value="1"/>
</dbReference>
<comment type="function">
    <text evidence="4">Produces ATP from ADP in the presence of a proton gradient across the membrane.</text>
</comment>
<keyword evidence="2 4" id="KW-0813">Transport</keyword>
<dbReference type="GO" id="GO:0046961">
    <property type="term" value="F:proton-transporting ATPase activity, rotational mechanism"/>
    <property type="evidence" value="ECO:0007669"/>
    <property type="project" value="InterPro"/>
</dbReference>
<organism evidence="6 7">
    <name type="scientific">Chlamydia avium 10DC88</name>
    <dbReference type="NCBI Taxonomy" id="1229831"/>
    <lineage>
        <taxon>Bacteria</taxon>
        <taxon>Pseudomonadati</taxon>
        <taxon>Chlamydiota</taxon>
        <taxon>Chlamydiia</taxon>
        <taxon>Chlamydiales</taxon>
        <taxon>Chlamydiaceae</taxon>
        <taxon>Chlamydia/Chlamydophila group</taxon>
        <taxon>Chlamydia</taxon>
    </lineage>
</organism>
<dbReference type="Proteomes" id="UP000019433">
    <property type="component" value="Chromosome"/>
</dbReference>
<proteinExistence type="inferred from homology"/>
<dbReference type="SUPFAM" id="SSF47364">
    <property type="entry name" value="Domain of the SRP/SRP receptor G-proteins"/>
    <property type="match status" value="1"/>
</dbReference>
<dbReference type="NCBIfam" id="NF002170">
    <property type="entry name" value="PRK01005.1"/>
    <property type="match status" value="1"/>
</dbReference>
<dbReference type="STRING" id="1229831.M832_04600"/>
<feature type="coiled-coil region" evidence="5">
    <location>
        <begin position="35"/>
        <end position="84"/>
    </location>
</feature>
<evidence type="ECO:0000256" key="2">
    <source>
        <dbReference type="ARBA" id="ARBA00022448"/>
    </source>
</evidence>
<dbReference type="InterPro" id="IPR002842">
    <property type="entry name" value="ATPase_V1_Esu"/>
</dbReference>
<evidence type="ECO:0000256" key="5">
    <source>
        <dbReference type="SAM" id="Coils"/>
    </source>
</evidence>
<comment type="similarity">
    <text evidence="1 4">Belongs to the V-ATPase E subunit family.</text>
</comment>
<dbReference type="PATRIC" id="fig|1229831.3.peg.467"/>
<sequence length="213" mass="23470">MKVADMADLSAENKLKQICDALRIETLKPAEDEAATIVENAKENAKRIVLEAQEEANRIIETAREEAELKLKQGEASLAQAGKRALEALKQAIENKIFKESLAEWLENVLIDSDVSAKLISALIQAIEEKGISGELIAYVGKHVAARSVNEILGKEILAKLKSEGVAIGKFVGGVQLRVEDRNLVLDLSSDALLELLSRYLQKDFREMVFQDS</sequence>
<evidence type="ECO:0000256" key="1">
    <source>
        <dbReference type="ARBA" id="ARBA00005901"/>
    </source>
</evidence>
<protein>
    <recommendedName>
        <fullName evidence="4">V-type proton ATPase subunit E</fullName>
    </recommendedName>
    <alternativeName>
        <fullName evidence="4">V-ATPase subunit E</fullName>
    </alternativeName>
</protein>
<dbReference type="AlphaFoldDB" id="W8JR36"/>
<name>W8JR36_9CHLA</name>
<dbReference type="GO" id="GO:0033178">
    <property type="term" value="C:proton-transporting two-sector ATPase complex, catalytic domain"/>
    <property type="evidence" value="ECO:0007669"/>
    <property type="project" value="InterPro"/>
</dbReference>
<dbReference type="GO" id="GO:0046933">
    <property type="term" value="F:proton-transporting ATP synthase activity, rotational mechanism"/>
    <property type="evidence" value="ECO:0007669"/>
    <property type="project" value="UniProtKB-UniRule"/>
</dbReference>
<keyword evidence="5" id="KW-0175">Coiled coil</keyword>
<evidence type="ECO:0000256" key="3">
    <source>
        <dbReference type="ARBA" id="ARBA00023065"/>
    </source>
</evidence>
<reference evidence="6 7" key="1">
    <citation type="journal article" date="2014" name="Syst. Appl. Microbiol.">
        <title>Evidence for the existence of two new members of the family Chlamydiaceae and proposal of Chlamydia avium sp. nov. and Chlamydia gallinacea sp. nov.</title>
        <authorList>
            <person name="Sachse K."/>
            <person name="Laroucau K."/>
            <person name="Riege K."/>
            <person name="Wehner S."/>
            <person name="Dilcher M."/>
            <person name="Creasy H.H."/>
            <person name="Weidmann M."/>
            <person name="Myers G."/>
            <person name="Vorimore F."/>
            <person name="Vicari N."/>
            <person name="Magnino S."/>
            <person name="Liebler-Tenorio E."/>
            <person name="Ruettger A."/>
            <person name="Bavoil P.M."/>
            <person name="Hufert F.T."/>
            <person name="Rossello-Mora R."/>
            <person name="Marz M."/>
        </authorList>
    </citation>
    <scope>NUCLEOTIDE SEQUENCE [LARGE SCALE GENOMIC DNA]</scope>
    <source>
        <strain evidence="6 7">10DC88</strain>
    </source>
</reference>
<dbReference type="Gene3D" id="1.20.5.2950">
    <property type="match status" value="1"/>
</dbReference>
<keyword evidence="4" id="KW-0066">ATP synthesis</keyword>
<evidence type="ECO:0000313" key="7">
    <source>
        <dbReference type="Proteomes" id="UP000019433"/>
    </source>
</evidence>
<accession>W8JR36</accession>
<dbReference type="EMBL" id="CP006571">
    <property type="protein sequence ID" value="AHK63323.1"/>
    <property type="molecule type" value="Genomic_DNA"/>
</dbReference>
<dbReference type="eggNOG" id="COG1390">
    <property type="taxonomic scope" value="Bacteria"/>
</dbReference>
<dbReference type="KEGG" id="cav:M832_04600"/>